<proteinExistence type="predicted"/>
<dbReference type="Pfam" id="PF20118">
    <property type="entry name" value="DUF6508"/>
    <property type="match status" value="1"/>
</dbReference>
<dbReference type="STRING" id="67386.AQI95_17865"/>
<dbReference type="OrthoDB" id="3298677at2"/>
<evidence type="ECO:0000313" key="1">
    <source>
        <dbReference type="EMBL" id="KUN05326.1"/>
    </source>
</evidence>
<sequence>MPHAVQYVAVEAPDGEVVGYVWADYTAGTLKWAQRAATGTDGHRLGATWSAKVAQAGERGRPLAGALTGLARDAGTGPPVDAPGPEAVAELARTVTDADDRRLLAQLDHGDAPAWRELAEAYAALTDDDRDIRWGGGEKNANGSIQVAYPVYSKPLWRVVAALWGIGAVTPEHRLSASADPAVPPRGRLQPADAVRAATLLAAGERISEGTVDEAVRSGLFDAMVRALLDHHATRAP</sequence>
<dbReference type="Proteomes" id="UP000053127">
    <property type="component" value="Unassembled WGS sequence"/>
</dbReference>
<dbReference type="AlphaFoldDB" id="A0A101P5K0"/>
<comment type="caution">
    <text evidence="1">The sequence shown here is derived from an EMBL/GenBank/DDBJ whole genome shotgun (WGS) entry which is preliminary data.</text>
</comment>
<organism evidence="1 2">
    <name type="scientific">Streptomyces yokosukanensis</name>
    <dbReference type="NCBI Taxonomy" id="67386"/>
    <lineage>
        <taxon>Bacteria</taxon>
        <taxon>Bacillati</taxon>
        <taxon>Actinomycetota</taxon>
        <taxon>Actinomycetes</taxon>
        <taxon>Kitasatosporales</taxon>
        <taxon>Streptomycetaceae</taxon>
        <taxon>Streptomyces</taxon>
    </lineage>
</organism>
<dbReference type="EMBL" id="LMWN01000021">
    <property type="protein sequence ID" value="KUN05326.1"/>
    <property type="molecule type" value="Genomic_DNA"/>
</dbReference>
<reference evidence="1 2" key="1">
    <citation type="submission" date="2015-10" db="EMBL/GenBank/DDBJ databases">
        <title>Draft genome sequence of Streptomyces yokosukanensis DSM 40224, type strain for the species Streptomyces yokosukanensis.</title>
        <authorList>
            <person name="Ruckert C."/>
            <person name="Winkler A."/>
            <person name="Kalinowski J."/>
            <person name="Kampfer P."/>
            <person name="Glaeser S."/>
        </authorList>
    </citation>
    <scope>NUCLEOTIDE SEQUENCE [LARGE SCALE GENOMIC DNA]</scope>
    <source>
        <strain evidence="1 2">DSM 40224</strain>
    </source>
</reference>
<gene>
    <name evidence="1" type="ORF">AQI95_17865</name>
</gene>
<dbReference type="InterPro" id="IPR045425">
    <property type="entry name" value="DUF6508"/>
</dbReference>
<dbReference type="RefSeq" id="WP_067124027.1">
    <property type="nucleotide sequence ID" value="NZ_KQ948211.1"/>
</dbReference>
<keyword evidence="2" id="KW-1185">Reference proteome</keyword>
<protein>
    <submittedName>
        <fullName evidence="1">Uncharacterized protein</fullName>
    </submittedName>
</protein>
<evidence type="ECO:0000313" key="2">
    <source>
        <dbReference type="Proteomes" id="UP000053127"/>
    </source>
</evidence>
<accession>A0A101P5K0</accession>
<name>A0A101P5K0_9ACTN</name>